<dbReference type="InterPro" id="IPR044399">
    <property type="entry name" value="Mb-like_M"/>
</dbReference>
<evidence type="ECO:0000313" key="5">
    <source>
        <dbReference type="EMBL" id="VBB30732.1"/>
    </source>
</evidence>
<accession>A0A498SG94</accession>
<feature type="compositionally biased region" description="Gly residues" evidence="3">
    <location>
        <begin position="405"/>
        <end position="422"/>
    </location>
</feature>
<evidence type="ECO:0000256" key="1">
    <source>
        <dbReference type="ARBA" id="ARBA00022884"/>
    </source>
</evidence>
<dbReference type="Pfam" id="PF00076">
    <property type="entry name" value="RRM_1"/>
    <property type="match status" value="1"/>
</dbReference>
<dbReference type="Gene3D" id="3.30.70.330">
    <property type="match status" value="1"/>
</dbReference>
<dbReference type="STRING" id="6277.A0A498SG94"/>
<dbReference type="OrthoDB" id="5854162at2759"/>
<dbReference type="Gene3D" id="1.10.490.10">
    <property type="entry name" value="Globins"/>
    <property type="match status" value="1"/>
</dbReference>
<dbReference type="SMART" id="SM00360">
    <property type="entry name" value="RRM"/>
    <property type="match status" value="1"/>
</dbReference>
<reference evidence="5 6" key="1">
    <citation type="submission" date="2018-08" db="EMBL/GenBank/DDBJ databases">
        <authorList>
            <person name="Laetsch R D."/>
            <person name="Stevens L."/>
            <person name="Kumar S."/>
            <person name="Blaxter L. M."/>
        </authorList>
    </citation>
    <scope>NUCLEOTIDE SEQUENCE [LARGE SCALE GENOMIC DNA]</scope>
</reference>
<dbReference type="GO" id="GO:0019825">
    <property type="term" value="F:oxygen binding"/>
    <property type="evidence" value="ECO:0007669"/>
    <property type="project" value="InterPro"/>
</dbReference>
<dbReference type="EMBL" id="UPTC01000974">
    <property type="protein sequence ID" value="VBB30732.1"/>
    <property type="molecule type" value="Genomic_DNA"/>
</dbReference>
<gene>
    <name evidence="5" type="ORF">NAV_LOCUS5523</name>
</gene>
<dbReference type="InterPro" id="IPR035979">
    <property type="entry name" value="RBD_domain_sf"/>
</dbReference>
<dbReference type="GO" id="GO:0020037">
    <property type="term" value="F:heme binding"/>
    <property type="evidence" value="ECO:0007669"/>
    <property type="project" value="InterPro"/>
</dbReference>
<dbReference type="InterPro" id="IPR000504">
    <property type="entry name" value="RRM_dom"/>
</dbReference>
<keyword evidence="1 2" id="KW-0694">RNA-binding</keyword>
<evidence type="ECO:0000256" key="3">
    <source>
        <dbReference type="SAM" id="MobiDB-lite"/>
    </source>
</evidence>
<dbReference type="PROSITE" id="PS50102">
    <property type="entry name" value="RRM"/>
    <property type="match status" value="1"/>
</dbReference>
<sequence>MSSQGRRISALALSQRQIVKGCIDKAKDDIAERIYRRVIEKRDDFRKFVEALSEEQRCKLASALRNFLKNVVSQLTDRIAVQRISEDFGAQHVQYRSFGFRPDFFAVIADAVTTECVLLDFAIHPPSEALFAWSTLTTFMFSSVRDGYYNEQRRVRKASQQYTNRSKILLHHASIDIVRHLDNEQKNSSILYNYSSEYDAGEMDELEMNKSTTKRMEEENGPTTERVEISDIGKESKNSPQAERKMIFEKKFMIDVYRQLLIALHIRHNSTLEIRMRNWRGVYVWGVPAREFFSWILRVTGVMNGAKRQQRPIPDEAPFKAYVGNLPLDLVPGDLDSLFADYAVIEAKMMRDYENDRFKGFAYIEFRTREDLERALTLNGVEYDGRVLRVDVADAPRGRERRGGGRSNFGGRGGSSRGGGPSFRGDSRRGGGSSRSGERPNSRSDNFGHMDYDRSDRGSVGRGRSQNVEFVAHSSAPGRPHLNLKPRTTDPEELERLKKIEEEETRKRQARIFGVKE</sequence>
<evidence type="ECO:0000313" key="6">
    <source>
        <dbReference type="Proteomes" id="UP000276991"/>
    </source>
</evidence>
<dbReference type="Proteomes" id="UP000276991">
    <property type="component" value="Unassembled WGS sequence"/>
</dbReference>
<dbReference type="InterPro" id="IPR009050">
    <property type="entry name" value="Globin-like_sf"/>
</dbReference>
<feature type="compositionally biased region" description="Basic and acidic residues" evidence="3">
    <location>
        <begin position="436"/>
        <end position="459"/>
    </location>
</feature>
<protein>
    <recommendedName>
        <fullName evidence="4">RRM domain-containing protein</fullName>
    </recommendedName>
</protein>
<evidence type="ECO:0000259" key="4">
    <source>
        <dbReference type="PROSITE" id="PS50102"/>
    </source>
</evidence>
<dbReference type="GO" id="GO:0003723">
    <property type="term" value="F:RNA binding"/>
    <property type="evidence" value="ECO:0007669"/>
    <property type="project" value="UniProtKB-UniRule"/>
</dbReference>
<feature type="domain" description="RRM" evidence="4">
    <location>
        <begin position="319"/>
        <end position="395"/>
    </location>
</feature>
<keyword evidence="6" id="KW-1185">Reference proteome</keyword>
<evidence type="ECO:0000256" key="2">
    <source>
        <dbReference type="PROSITE-ProRule" id="PRU00176"/>
    </source>
</evidence>
<dbReference type="InterPro" id="IPR012677">
    <property type="entry name" value="Nucleotide-bd_a/b_plait_sf"/>
</dbReference>
<dbReference type="SUPFAM" id="SSF46458">
    <property type="entry name" value="Globin-like"/>
    <property type="match status" value="1"/>
</dbReference>
<dbReference type="CDD" id="cd01040">
    <property type="entry name" value="Mb-like"/>
    <property type="match status" value="1"/>
</dbReference>
<dbReference type="SUPFAM" id="SSF54928">
    <property type="entry name" value="RNA-binding domain, RBD"/>
    <property type="match status" value="1"/>
</dbReference>
<dbReference type="PANTHER" id="PTHR23236">
    <property type="entry name" value="EUKARYOTIC TRANSLATION INITIATION FACTOR 4B/4H"/>
    <property type="match status" value="1"/>
</dbReference>
<organism evidence="5 6">
    <name type="scientific">Acanthocheilonema viteae</name>
    <name type="common">Filarial nematode worm</name>
    <name type="synonym">Dipetalonema viteae</name>
    <dbReference type="NCBI Taxonomy" id="6277"/>
    <lineage>
        <taxon>Eukaryota</taxon>
        <taxon>Metazoa</taxon>
        <taxon>Ecdysozoa</taxon>
        <taxon>Nematoda</taxon>
        <taxon>Chromadorea</taxon>
        <taxon>Rhabditida</taxon>
        <taxon>Spirurina</taxon>
        <taxon>Spiruromorpha</taxon>
        <taxon>Filarioidea</taxon>
        <taxon>Onchocercidae</taxon>
        <taxon>Acanthocheilonema</taxon>
    </lineage>
</organism>
<proteinExistence type="predicted"/>
<name>A0A498SG94_ACAVI</name>
<feature type="region of interest" description="Disordered" evidence="3">
    <location>
        <begin position="212"/>
        <end position="241"/>
    </location>
</feature>
<feature type="compositionally biased region" description="Basic and acidic residues" evidence="3">
    <location>
        <begin position="225"/>
        <end position="241"/>
    </location>
</feature>
<dbReference type="AlphaFoldDB" id="A0A498SG94"/>
<dbReference type="InterPro" id="IPR012292">
    <property type="entry name" value="Globin/Proto"/>
</dbReference>
<dbReference type="PANTHER" id="PTHR23236:SF11">
    <property type="entry name" value="EUKARYOTIC TRANSLATION INITIATION FACTOR 4H"/>
    <property type="match status" value="1"/>
</dbReference>
<feature type="region of interest" description="Disordered" evidence="3">
    <location>
        <begin position="397"/>
        <end position="494"/>
    </location>
</feature>